<sequence length="67" mass="7366">MPDLVQEDPAHVRKQITEMAAEHDHLGVEDIHQVADPDAQPVARMSQRLIGLLVTLLGEADHVSHLA</sequence>
<name>A0A6J7DN01_9ZZZZ</name>
<proteinExistence type="predicted"/>
<reference evidence="1" key="1">
    <citation type="submission" date="2020-05" db="EMBL/GenBank/DDBJ databases">
        <authorList>
            <person name="Chiriac C."/>
            <person name="Salcher M."/>
            <person name="Ghai R."/>
            <person name="Kavagutti S V."/>
        </authorList>
    </citation>
    <scope>NUCLEOTIDE SEQUENCE</scope>
</reference>
<organism evidence="1">
    <name type="scientific">freshwater metagenome</name>
    <dbReference type="NCBI Taxonomy" id="449393"/>
    <lineage>
        <taxon>unclassified sequences</taxon>
        <taxon>metagenomes</taxon>
        <taxon>ecological metagenomes</taxon>
    </lineage>
</organism>
<evidence type="ECO:0000313" key="1">
    <source>
        <dbReference type="EMBL" id="CAB4872342.1"/>
    </source>
</evidence>
<dbReference type="EMBL" id="CAFBLS010000077">
    <property type="protein sequence ID" value="CAB4872342.1"/>
    <property type="molecule type" value="Genomic_DNA"/>
</dbReference>
<accession>A0A6J7DN01</accession>
<dbReference type="AlphaFoldDB" id="A0A6J7DN01"/>
<gene>
    <name evidence="1" type="ORF">UFOPK3402_00765</name>
</gene>
<protein>
    <submittedName>
        <fullName evidence="1">Unannotated protein</fullName>
    </submittedName>
</protein>